<keyword evidence="4" id="KW-1185">Reference proteome</keyword>
<dbReference type="Gene3D" id="2.160.20.20">
    <property type="match status" value="1"/>
</dbReference>
<feature type="chain" id="PRO_5045249256" evidence="2">
    <location>
        <begin position="30"/>
        <end position="1643"/>
    </location>
</feature>
<protein>
    <submittedName>
        <fullName evidence="3">Autotransporter-associated beta strand repeat-containing protein</fullName>
    </submittedName>
</protein>
<feature type="signal peptide" evidence="2">
    <location>
        <begin position="1"/>
        <end position="29"/>
    </location>
</feature>
<name>A0ABT3FYS0_9BACT</name>
<evidence type="ECO:0000256" key="2">
    <source>
        <dbReference type="SAM" id="SignalP"/>
    </source>
</evidence>
<dbReference type="NCBIfam" id="TIGR02601">
    <property type="entry name" value="autotrns_rpt"/>
    <property type="match status" value="5"/>
</dbReference>
<dbReference type="SUPFAM" id="SSF51126">
    <property type="entry name" value="Pectin lyase-like"/>
    <property type="match status" value="2"/>
</dbReference>
<evidence type="ECO:0000313" key="3">
    <source>
        <dbReference type="EMBL" id="MCW1912741.1"/>
    </source>
</evidence>
<gene>
    <name evidence="3" type="ORF">OJ996_04095</name>
</gene>
<dbReference type="InterPro" id="IPR012332">
    <property type="entry name" value="Autotransporter_pectin_lyase_C"/>
</dbReference>
<evidence type="ECO:0000313" key="4">
    <source>
        <dbReference type="Proteomes" id="UP001165653"/>
    </source>
</evidence>
<dbReference type="EMBL" id="JAPDDR010000002">
    <property type="protein sequence ID" value="MCW1912741.1"/>
    <property type="molecule type" value="Genomic_DNA"/>
</dbReference>
<dbReference type="InterPro" id="IPR011050">
    <property type="entry name" value="Pectin_lyase_fold/virulence"/>
</dbReference>
<accession>A0ABT3FYS0</accession>
<organism evidence="3 4">
    <name type="scientific">Luteolibacter rhizosphaerae</name>
    <dbReference type="NCBI Taxonomy" id="2989719"/>
    <lineage>
        <taxon>Bacteria</taxon>
        <taxon>Pseudomonadati</taxon>
        <taxon>Verrucomicrobiota</taxon>
        <taxon>Verrucomicrobiia</taxon>
        <taxon>Verrucomicrobiales</taxon>
        <taxon>Verrucomicrobiaceae</taxon>
        <taxon>Luteolibacter</taxon>
    </lineage>
</organism>
<keyword evidence="1 2" id="KW-0732">Signal</keyword>
<dbReference type="Pfam" id="PF12951">
    <property type="entry name" value="PATR"/>
    <property type="match status" value="6"/>
</dbReference>
<sequence>MNPESTRTRLGALAAATVVATSAALTANAATYAWQNTGTNNNWSTAPADTNWFIDAGTTLSPWTDANAAVFSGATGETIALTGTLAPASTSVSDAGTWIMNGTGVLGGSGTLSKSGTGTLTLSNTTANTFSGGTTITGGTLAIGTGGTGANTGTVSALGTGSVAISGGGTLKLWIQNSTAFTYANALNIDGGNVLSEDGTNTISGPITLGTGGATLRSKWNGKNLIATGVISGSAPVTIARSADGAGHADSTVILTNSNTYTGGTTVNSAQLQLGNAVATDKGTTGVIRGTLTVNSPGAAILGFTNALGYGAGVKVDTFNINGATVNHTANGDNGWGITYNFTGGTLQTTGTGRFSFGGGTSVNTAAALAPASINGSVFMRDSNPGNIVPFNVADGQAFVDLALNANLTIGTGGAGVGISKSGPGTMLVSGAGNTFTGPTSVNAGTLALGATGSLASSPMSVAGGGAFRIDSAGKTLPSLTAANGSTLILPAVPGGTTTVTGALHLDNGATINVAPLITGATVNGTYDLVTAGSITGSGTVIASPASAFGPTRVAGTASVSGNKLRFTVTTPGASLIWNNATAAGAAIGTWDTNLSANFNNGGSNDVFKALDSVTFNDSVAAGTAKTINVAGSVAPAAITVNNSNGDYTLTALAANAGQLDGIVALGKSGSASLTLGANLIYGSAGGSVALSGGTLNLGGKVLPSQAAFTLLGNATLSNGTLPVGGSSSLQQGTISGVLTGAGSFTKTTANTVLITGATNLTGVGTVSEGTLQVGNGSNAGTLGTPTVTILPGGTLAFNRNDTAVPAITAIFNGTGALLFNGTNNGTNGQSSYGLNGNSSAFAGTVQVNNSRLTLDNANDAGTAPITTGTNGQVFVTAGTIPNPMTISGTGWGEAAGQLGAIRAQGGTLTGPITLAGDSRISTHNGSSTISGAIGEAGGARNLEIGGTSVATNLTLSGANTYTGTTTVTNGTLNLRGSLANTAVTIATGSTLSGNGSIGGSVAFASGATNLGVNLALPGTLSVAGAASFGGTTTVALTPNAGVTPGGTITLMTYGSATGTPANFAIQNPANYRQAIFNVGATALTVDIGSRALTWTGTGGLAWDIATTTNWTATPSGANGFFQGDAVSFTDAAGAANANVTTAAALLPSTVTINNSTTVPYSITGTGSIGGGASLVKNGNGTATLNLVMSYNGGTTVNGGTLIFDANGQQNRQPAGAQLTVNNGAILQFQGANVGGTAANSLNATVNAGGTFRIVSGASPATSPSINSHAHVNNLNLNGGTLELPYAGTGVLYNAESLQFNGTLTVGGSTPSAITSSADAATHGFALSGDRTFLVPDVTGNSNSDLVITAELENSDAGNGALTKTGAGTLELSAVNSYSAGTTISAGTLLINEALSGSATGTGPVTIAAGASLTGTVGSTGIIRTGALTLAGNYRTDISGFDSDILEVTGNINLTGATLNVSGAVTEEYYVIGSYTGTRTGNFATLNGVPPGYSVFFDEGIPTNKLIILGIATGYQDWLAGFPGLSNTAAEADPDFDGLANILEYVLGGDPRIGNGSVAPTQQINGANFVVSFSRNDDSEADANLTLEWNTDLGATWNQITIPGATAGNVTVVENGASPDTITVTIPRNGNTRMYARLRATEN</sequence>
<dbReference type="RefSeq" id="WP_264511455.1">
    <property type="nucleotide sequence ID" value="NZ_JAPDDR010000002.1"/>
</dbReference>
<evidence type="ECO:0000256" key="1">
    <source>
        <dbReference type="ARBA" id="ARBA00022729"/>
    </source>
</evidence>
<reference evidence="3" key="1">
    <citation type="submission" date="2022-10" db="EMBL/GenBank/DDBJ databases">
        <title>Luteolibacter sp. GHJ8, whole genome shotgun sequencing project.</title>
        <authorList>
            <person name="Zhao G."/>
            <person name="Shen L."/>
        </authorList>
    </citation>
    <scope>NUCLEOTIDE SEQUENCE</scope>
    <source>
        <strain evidence="3">GHJ8</strain>
    </source>
</reference>
<proteinExistence type="predicted"/>
<dbReference type="Proteomes" id="UP001165653">
    <property type="component" value="Unassembled WGS sequence"/>
</dbReference>
<comment type="caution">
    <text evidence="3">The sequence shown here is derived from an EMBL/GenBank/DDBJ whole genome shotgun (WGS) entry which is preliminary data.</text>
</comment>
<dbReference type="InterPro" id="IPR013425">
    <property type="entry name" value="Autotrns_rpt"/>
</dbReference>